<feature type="non-terminal residue" evidence="2">
    <location>
        <position position="68"/>
    </location>
</feature>
<dbReference type="PANTHER" id="PTHR31223:SF70">
    <property type="entry name" value="LOG FAMILY PROTEIN YJL055W"/>
    <property type="match status" value="1"/>
</dbReference>
<feature type="non-terminal residue" evidence="2">
    <location>
        <position position="1"/>
    </location>
</feature>
<organism evidence="2 3">
    <name type="scientific">Megasphaera massiliensis</name>
    <dbReference type="NCBI Taxonomy" id="1232428"/>
    <lineage>
        <taxon>Bacteria</taxon>
        <taxon>Bacillati</taxon>
        <taxon>Bacillota</taxon>
        <taxon>Negativicutes</taxon>
        <taxon>Veillonellales</taxon>
        <taxon>Veillonellaceae</taxon>
        <taxon>Megasphaera</taxon>
    </lineage>
</organism>
<gene>
    <name evidence="2" type="ORF">NE675_12580</name>
</gene>
<dbReference type="EMBL" id="JANGEW010000355">
    <property type="protein sequence ID" value="MCQ5343842.1"/>
    <property type="molecule type" value="Genomic_DNA"/>
</dbReference>
<keyword evidence="3" id="KW-1185">Reference proteome</keyword>
<dbReference type="Gene3D" id="3.40.50.450">
    <property type="match status" value="1"/>
</dbReference>
<protein>
    <submittedName>
        <fullName evidence="2">LOG family protein</fullName>
    </submittedName>
</protein>
<evidence type="ECO:0000313" key="2">
    <source>
        <dbReference type="EMBL" id="MCQ5343842.1"/>
    </source>
</evidence>
<dbReference type="RefSeq" id="WP_256186378.1">
    <property type="nucleotide sequence ID" value="NZ_JANGEW010000355.1"/>
</dbReference>
<dbReference type="Proteomes" id="UP001206692">
    <property type="component" value="Unassembled WGS sequence"/>
</dbReference>
<sequence length="68" mass="7753">LTELIVMPDMASRKAKMMELGDIFLAFPGGFGTLEEISHVMSEVKLGHLKGRLAFIDYNGYYQHMKQF</sequence>
<evidence type="ECO:0000313" key="3">
    <source>
        <dbReference type="Proteomes" id="UP001206692"/>
    </source>
</evidence>
<comment type="caution">
    <text evidence="2">The sequence shown here is derived from an EMBL/GenBank/DDBJ whole genome shotgun (WGS) entry which is preliminary data.</text>
</comment>
<dbReference type="Pfam" id="PF03641">
    <property type="entry name" value="Lysine_decarbox"/>
    <property type="match status" value="1"/>
</dbReference>
<dbReference type="SUPFAM" id="SSF102405">
    <property type="entry name" value="MCP/YpsA-like"/>
    <property type="match status" value="1"/>
</dbReference>
<name>A0ABT1SVD2_9FIRM</name>
<accession>A0ABT1SVD2</accession>
<reference evidence="2 3" key="1">
    <citation type="submission" date="2022-06" db="EMBL/GenBank/DDBJ databases">
        <title>Isolation of gut microbiota from human fecal samples.</title>
        <authorList>
            <person name="Pamer E.G."/>
            <person name="Barat B."/>
            <person name="Waligurski E."/>
            <person name="Medina S."/>
            <person name="Paddock L."/>
            <person name="Mostad J."/>
        </authorList>
    </citation>
    <scope>NUCLEOTIDE SEQUENCE [LARGE SCALE GENOMIC DNA]</scope>
    <source>
        <strain evidence="2 3">DFI.1.1</strain>
    </source>
</reference>
<evidence type="ECO:0000256" key="1">
    <source>
        <dbReference type="ARBA" id="ARBA00006763"/>
    </source>
</evidence>
<dbReference type="InterPro" id="IPR031100">
    <property type="entry name" value="LOG_fam"/>
</dbReference>
<dbReference type="PANTHER" id="PTHR31223">
    <property type="entry name" value="LOG FAMILY PROTEIN YJL055W"/>
    <property type="match status" value="1"/>
</dbReference>
<comment type="similarity">
    <text evidence="1">Belongs to the LOG family.</text>
</comment>
<proteinExistence type="inferred from homology"/>